<dbReference type="Pfam" id="PF02724">
    <property type="entry name" value="CDC45"/>
    <property type="match status" value="1"/>
</dbReference>
<keyword evidence="3" id="KW-0235">DNA replication</keyword>
<evidence type="ECO:0000256" key="3">
    <source>
        <dbReference type="ARBA" id="ARBA00022705"/>
    </source>
</evidence>
<evidence type="ECO:0000256" key="4">
    <source>
        <dbReference type="ARBA" id="ARBA00023242"/>
    </source>
</evidence>
<feature type="compositionally biased region" description="Acidic residues" evidence="6">
    <location>
        <begin position="140"/>
        <end position="152"/>
    </location>
</feature>
<comment type="subcellular location">
    <subcellularLocation>
        <location evidence="1">Nucleus</location>
    </subcellularLocation>
</comment>
<organism evidence="7 8">
    <name type="scientific">Clavelina lepadiformis</name>
    <name type="common">Light-bulb sea squirt</name>
    <name type="synonym">Ascidia lepadiformis</name>
    <dbReference type="NCBI Taxonomy" id="159417"/>
    <lineage>
        <taxon>Eukaryota</taxon>
        <taxon>Metazoa</taxon>
        <taxon>Chordata</taxon>
        <taxon>Tunicata</taxon>
        <taxon>Ascidiacea</taxon>
        <taxon>Aplousobranchia</taxon>
        <taxon>Clavelinidae</taxon>
        <taxon>Clavelina</taxon>
    </lineage>
</organism>
<proteinExistence type="inferred from homology"/>
<evidence type="ECO:0000256" key="2">
    <source>
        <dbReference type="ARBA" id="ARBA00010727"/>
    </source>
</evidence>
<keyword evidence="4" id="KW-0539">Nucleus</keyword>
<gene>
    <name evidence="7" type="ORF">CVLEPA_LOCUS25747</name>
</gene>
<comment type="caution">
    <text evidence="7">The sequence shown here is derived from an EMBL/GenBank/DDBJ whole genome shotgun (WGS) entry which is preliminary data.</text>
</comment>
<dbReference type="InterPro" id="IPR003874">
    <property type="entry name" value="CDC45"/>
</dbReference>
<evidence type="ECO:0000256" key="5">
    <source>
        <dbReference type="ARBA" id="ARBA00023306"/>
    </source>
</evidence>
<name>A0ABP0GL51_CLALP</name>
<protein>
    <submittedName>
        <fullName evidence="7">Uncharacterized protein</fullName>
    </submittedName>
</protein>
<dbReference type="PANTHER" id="PTHR10507">
    <property type="entry name" value="CDC45-RELATED PROTEIN"/>
    <property type="match status" value="1"/>
</dbReference>
<evidence type="ECO:0000313" key="7">
    <source>
        <dbReference type="EMBL" id="CAK8692483.1"/>
    </source>
</evidence>
<comment type="similarity">
    <text evidence="2">Belongs to the CDC45 family.</text>
</comment>
<accession>A0ABP0GL51</accession>
<keyword evidence="8" id="KW-1185">Reference proteome</keyword>
<evidence type="ECO:0000256" key="1">
    <source>
        <dbReference type="ARBA" id="ARBA00004123"/>
    </source>
</evidence>
<sequence length="569" mass="65590">MLITDPVNDFFNKVKHERVLVMVALDVDALCACKILQALFKCDHVQYTLVPVINKSQLIKEFEEHKEQYKHIVLLNCGGNIDLLHILDPSEDISFYVIDSHRPIDLVNFFCEQQIYMLLKHDEDEIAAIPDYDSIYRDYDSDDEDSENDETEQVSKRHRFDEATLEKRRERKKWEEKRKEIIFDYEEFSFYGPSAAMLVYELAWKMSKDNNDQLWWAITGVADQFQNKKIGRDKYVSSVLELQGHMSRLNHRDEDDDNTKSVNSVKISFEHDLDLALYRHWSLFESLCHSLPTASAFKVWTNMGIKRLHQFLAEMGLPLTQCKQNYSFMETKMRDNLQSLVEESAEKFGLRNIKYQSFSAQCGYNHRLCASDAVYSVGALLEKLYSKDSQAAGENSNFVDSLDSLSRVTAPKMQDGLELAKLQLQAIKSSVSSFIDIGQILSYGPFLYTAVREGMPDYKYFGKPIFLNLFSHFLLNSYVRSLNKTKRERAKNLPLVICAPFNVDDGTTIIIGIPPLADESRKNLFGNAFLHAAERTKSRTSHESFDSSIITLKNEDLSKFLDALITIMS</sequence>
<dbReference type="Proteomes" id="UP001642483">
    <property type="component" value="Unassembled WGS sequence"/>
</dbReference>
<evidence type="ECO:0000256" key="6">
    <source>
        <dbReference type="SAM" id="MobiDB-lite"/>
    </source>
</evidence>
<keyword evidence="5" id="KW-0131">Cell cycle</keyword>
<dbReference type="EMBL" id="CAWYQH010000130">
    <property type="protein sequence ID" value="CAK8692483.1"/>
    <property type="molecule type" value="Genomic_DNA"/>
</dbReference>
<feature type="region of interest" description="Disordered" evidence="6">
    <location>
        <begin position="139"/>
        <end position="160"/>
    </location>
</feature>
<reference evidence="7 8" key="1">
    <citation type="submission" date="2024-02" db="EMBL/GenBank/DDBJ databases">
        <authorList>
            <person name="Daric V."/>
            <person name="Darras S."/>
        </authorList>
    </citation>
    <scope>NUCLEOTIDE SEQUENCE [LARGE SCALE GENOMIC DNA]</scope>
</reference>
<evidence type="ECO:0000313" key="8">
    <source>
        <dbReference type="Proteomes" id="UP001642483"/>
    </source>
</evidence>
<dbReference type="PANTHER" id="PTHR10507:SF0">
    <property type="entry name" value="CELL DIVISION CONTROL PROTEIN 45 HOMOLOG"/>
    <property type="match status" value="1"/>
</dbReference>